<dbReference type="SUPFAM" id="SSF53474">
    <property type="entry name" value="alpha/beta-Hydrolases"/>
    <property type="match status" value="1"/>
</dbReference>
<protein>
    <submittedName>
        <fullName evidence="3">Alpha/beta fold hydrolase</fullName>
    </submittedName>
</protein>
<dbReference type="Pfam" id="PF00561">
    <property type="entry name" value="Abhydrolase_1"/>
    <property type="match status" value="1"/>
</dbReference>
<dbReference type="GO" id="GO:0016787">
    <property type="term" value="F:hydrolase activity"/>
    <property type="evidence" value="ECO:0007669"/>
    <property type="project" value="UniProtKB-KW"/>
</dbReference>
<evidence type="ECO:0000256" key="1">
    <source>
        <dbReference type="ARBA" id="ARBA00022801"/>
    </source>
</evidence>
<dbReference type="PANTHER" id="PTHR43798">
    <property type="entry name" value="MONOACYLGLYCEROL LIPASE"/>
    <property type="match status" value="1"/>
</dbReference>
<evidence type="ECO:0000313" key="4">
    <source>
        <dbReference type="Proteomes" id="UP001162880"/>
    </source>
</evidence>
<name>A0ABT0B615_9SPHN</name>
<dbReference type="RefSeq" id="WP_243995908.1">
    <property type="nucleotide sequence ID" value="NZ_JALHLE010000035.1"/>
</dbReference>
<keyword evidence="4" id="KW-1185">Reference proteome</keyword>
<dbReference type="Proteomes" id="UP001162880">
    <property type="component" value="Unassembled WGS sequence"/>
</dbReference>
<comment type="caution">
    <text evidence="3">The sequence shown here is derived from an EMBL/GenBank/DDBJ whole genome shotgun (WGS) entry which is preliminary data.</text>
</comment>
<organism evidence="3 4">
    <name type="scientific">Novosphingobium album</name>
    <name type="common">ex Hu et al. 2023</name>
    <dbReference type="NCBI Taxonomy" id="2930093"/>
    <lineage>
        <taxon>Bacteria</taxon>
        <taxon>Pseudomonadati</taxon>
        <taxon>Pseudomonadota</taxon>
        <taxon>Alphaproteobacteria</taxon>
        <taxon>Sphingomonadales</taxon>
        <taxon>Sphingomonadaceae</taxon>
        <taxon>Novosphingobium</taxon>
    </lineage>
</organism>
<dbReference type="EMBL" id="JALHLE010000035">
    <property type="protein sequence ID" value="MCJ2180490.1"/>
    <property type="molecule type" value="Genomic_DNA"/>
</dbReference>
<dbReference type="PANTHER" id="PTHR43798:SF31">
    <property type="entry name" value="AB HYDROLASE SUPERFAMILY PROTEIN YCLE"/>
    <property type="match status" value="1"/>
</dbReference>
<feature type="domain" description="AB hydrolase-1" evidence="2">
    <location>
        <begin position="27"/>
        <end position="130"/>
    </location>
</feature>
<sequence>MANSIRKRYVDLPEGQLHIREVAGGEPPIVFLHQTACSAQSYDPLLAELRLPNRLLALDTPGFGGSFDPEGWPSLEDYAGWFLAALDALDIERFHAFGHHTGSSLAMLLAARHPGRVISIMLAGAELMTPEERAEFRNSHGEPFTPQSDGSHLMLNWNYAAGYNQDVAPELLHGEVVAMLRAWRGRPQAYRAVADADTPALAPHVHAPVLLLTSSEDYFHKDLNRATALFPDARVVTTGGGNFQATADPGGVARAVEHFITAL</sequence>
<proteinExistence type="predicted"/>
<evidence type="ECO:0000259" key="2">
    <source>
        <dbReference type="Pfam" id="PF00561"/>
    </source>
</evidence>
<dbReference type="Gene3D" id="3.40.50.1820">
    <property type="entry name" value="alpha/beta hydrolase"/>
    <property type="match status" value="1"/>
</dbReference>
<dbReference type="InterPro" id="IPR000073">
    <property type="entry name" value="AB_hydrolase_1"/>
</dbReference>
<dbReference type="InterPro" id="IPR050266">
    <property type="entry name" value="AB_hydrolase_sf"/>
</dbReference>
<dbReference type="InterPro" id="IPR029058">
    <property type="entry name" value="AB_hydrolase_fold"/>
</dbReference>
<accession>A0ABT0B615</accession>
<gene>
    <name evidence="3" type="ORF">MTR64_18110</name>
</gene>
<keyword evidence="1 3" id="KW-0378">Hydrolase</keyword>
<reference evidence="3" key="1">
    <citation type="submission" date="2022-03" db="EMBL/GenBank/DDBJ databases">
        <title>Identification of a novel bacterium isolated from mangrove sediments.</title>
        <authorList>
            <person name="Pan X."/>
        </authorList>
    </citation>
    <scope>NUCLEOTIDE SEQUENCE</scope>
    <source>
        <strain evidence="3">B2580</strain>
    </source>
</reference>
<evidence type="ECO:0000313" key="3">
    <source>
        <dbReference type="EMBL" id="MCJ2180490.1"/>
    </source>
</evidence>